<dbReference type="EMBL" id="ML977716">
    <property type="protein sequence ID" value="KAF1993261.1"/>
    <property type="molecule type" value="Genomic_DNA"/>
</dbReference>
<dbReference type="OrthoDB" id="5238236at2759"/>
<proteinExistence type="predicted"/>
<evidence type="ECO:0000259" key="2">
    <source>
        <dbReference type="Pfam" id="PF20253"/>
    </source>
</evidence>
<dbReference type="InterPro" id="IPR046539">
    <property type="entry name" value="DUF6604"/>
</dbReference>
<protein>
    <recommendedName>
        <fullName evidence="2">DUF6604 domain-containing protein</fullName>
    </recommendedName>
</protein>
<evidence type="ECO:0000313" key="3">
    <source>
        <dbReference type="EMBL" id="KAF1993261.1"/>
    </source>
</evidence>
<name>A0A6A5VZF9_9PLEO</name>
<dbReference type="PANTHER" id="PTHR38795">
    <property type="entry name" value="DUF6604 DOMAIN-CONTAINING PROTEIN"/>
    <property type="match status" value="1"/>
</dbReference>
<dbReference type="AlphaFoldDB" id="A0A6A5VZF9"/>
<gene>
    <name evidence="3" type="ORF">P154DRAFT_82173</name>
</gene>
<reference evidence="3" key="1">
    <citation type="journal article" date="2020" name="Stud. Mycol.">
        <title>101 Dothideomycetes genomes: a test case for predicting lifestyles and emergence of pathogens.</title>
        <authorList>
            <person name="Haridas S."/>
            <person name="Albert R."/>
            <person name="Binder M."/>
            <person name="Bloem J."/>
            <person name="Labutti K."/>
            <person name="Salamov A."/>
            <person name="Andreopoulos B."/>
            <person name="Baker S."/>
            <person name="Barry K."/>
            <person name="Bills G."/>
            <person name="Bluhm B."/>
            <person name="Cannon C."/>
            <person name="Castanera R."/>
            <person name="Culley D."/>
            <person name="Daum C."/>
            <person name="Ezra D."/>
            <person name="Gonzalez J."/>
            <person name="Henrissat B."/>
            <person name="Kuo A."/>
            <person name="Liang C."/>
            <person name="Lipzen A."/>
            <person name="Lutzoni F."/>
            <person name="Magnuson J."/>
            <person name="Mondo S."/>
            <person name="Nolan M."/>
            <person name="Ohm R."/>
            <person name="Pangilinan J."/>
            <person name="Park H.-J."/>
            <person name="Ramirez L."/>
            <person name="Alfaro M."/>
            <person name="Sun H."/>
            <person name="Tritt A."/>
            <person name="Yoshinaga Y."/>
            <person name="Zwiers L.-H."/>
            <person name="Turgeon B."/>
            <person name="Goodwin S."/>
            <person name="Spatafora J."/>
            <person name="Crous P."/>
            <person name="Grigoriev I."/>
        </authorList>
    </citation>
    <scope>NUCLEOTIDE SEQUENCE</scope>
    <source>
        <strain evidence="3">CBS 123094</strain>
    </source>
</reference>
<feature type="domain" description="DUF6604" evidence="2">
    <location>
        <begin position="15"/>
        <end position="237"/>
    </location>
</feature>
<organism evidence="3 4">
    <name type="scientific">Amniculicola lignicola CBS 123094</name>
    <dbReference type="NCBI Taxonomy" id="1392246"/>
    <lineage>
        <taxon>Eukaryota</taxon>
        <taxon>Fungi</taxon>
        <taxon>Dikarya</taxon>
        <taxon>Ascomycota</taxon>
        <taxon>Pezizomycotina</taxon>
        <taxon>Dothideomycetes</taxon>
        <taxon>Pleosporomycetidae</taxon>
        <taxon>Pleosporales</taxon>
        <taxon>Amniculicolaceae</taxon>
        <taxon>Amniculicola</taxon>
    </lineage>
</organism>
<feature type="region of interest" description="Disordered" evidence="1">
    <location>
        <begin position="158"/>
        <end position="183"/>
    </location>
</feature>
<evidence type="ECO:0000256" key="1">
    <source>
        <dbReference type="SAM" id="MobiDB-lite"/>
    </source>
</evidence>
<dbReference type="Proteomes" id="UP000799779">
    <property type="component" value="Unassembled WGS sequence"/>
</dbReference>
<feature type="compositionally biased region" description="Acidic residues" evidence="1">
    <location>
        <begin position="158"/>
        <end position="167"/>
    </location>
</feature>
<keyword evidence="4" id="KW-1185">Reference proteome</keyword>
<sequence>MATSGRAPRLGRYERLKRDTSNFVTWLVNVSNEAGYVPPLPNAAAQASPYDISTREIEDRVAFLAEAGGLLYMPCGVVHATKRAITLREQVNAEFEQEEGLCTEANEGHAAFVRILKSSIETLSPLITRQVARRQGGDTLEPMEPFLNLLSNLTVNDYEEEEEEDVQDESHPTTPQVGQAPEYHPMLNESQERRVEWFCRIADIKERLNYLSGVWDRVWGGKFEWIVAGLLTDFALQHTVMQFDALVKNSGLDDKIFRAILNEPIWKRSVSTLERVLLQRRRRKGYLISLPYLKRTKGTSDKDISADCYLIQIMMDLGLDLVSLEWLRSFPQAVFDLAKGLRKSKWRYFHPGGKKEVWLEPPQPVSLDSISRALVEVLDGVDVELPSIVASEILQIMQPSDPRKSGRCLDTFLNWQHEFSRTLNEAGRAEFATTNDANVKDHVSALRKASTILSAWIGMWPVRQQKYISLRLLPTEHALCGTHREVLHNLRRAGMTAGQQHQLQLDQIDTPDHVGSSDMRKTYESAYITPSKDGDFFRRGNLLACSKPLIHLRVLKEEIFLAFANSSAEIFCMCHVINALSELGYLKGVWKKIQQAWELHMKTIFRGERPMNAGAAFTRFLLSSGIPFKEIVASQKLDPNVVSEMKKFHDGLESRIQTNKPARDLLPSPISQIIRHYFNDTNGELELIDYLHRIDVELEKATTDKLTKSEIDDSGFLPFLQRIELVLPQVLSEMDFNYVHLTLDCAKIFHEIDQALFARKLIQIPEGLPRNVPDSRYFGRGYRLTWFLLEELNDAEMFLNRAGKKKAAKTVKTPKVDVAVKILENHMASLGLET</sequence>
<dbReference type="Pfam" id="PF20253">
    <property type="entry name" value="DUF6604"/>
    <property type="match status" value="1"/>
</dbReference>
<evidence type="ECO:0000313" key="4">
    <source>
        <dbReference type="Proteomes" id="UP000799779"/>
    </source>
</evidence>
<accession>A0A6A5VZF9</accession>
<dbReference type="PANTHER" id="PTHR38795:SF1">
    <property type="entry name" value="DUF6604 DOMAIN-CONTAINING PROTEIN"/>
    <property type="match status" value="1"/>
</dbReference>